<protein>
    <submittedName>
        <fullName evidence="2">Uncharacterized protein</fullName>
    </submittedName>
</protein>
<keyword evidence="3" id="KW-1185">Reference proteome</keyword>
<proteinExistence type="predicted"/>
<sequence length="108" mass="12008">MSNQRNRDSVASHCSSASEFPQFTCNPVFRGMFELGDPKNTKVEFSGAGEVVHIIQGDQLIEVSIGFFRDVCIVFDRAREACKNDDQASAMLFYGLGSSRSYPTADWD</sequence>
<dbReference type="RefSeq" id="WP_146534843.1">
    <property type="nucleotide sequence ID" value="NZ_SJPX01000003.1"/>
</dbReference>
<feature type="compositionally biased region" description="Basic and acidic residues" evidence="1">
    <location>
        <begin position="1"/>
        <end position="10"/>
    </location>
</feature>
<comment type="caution">
    <text evidence="2">The sequence shown here is derived from an EMBL/GenBank/DDBJ whole genome shotgun (WGS) entry which is preliminary data.</text>
</comment>
<gene>
    <name evidence="2" type="ORF">Poly59_30920</name>
</gene>
<dbReference type="EMBL" id="SJPX01000003">
    <property type="protein sequence ID" value="TWU51500.1"/>
    <property type="molecule type" value="Genomic_DNA"/>
</dbReference>
<reference evidence="2 3" key="1">
    <citation type="submission" date="2019-02" db="EMBL/GenBank/DDBJ databases">
        <title>Deep-cultivation of Planctomycetes and their phenomic and genomic characterization uncovers novel biology.</title>
        <authorList>
            <person name="Wiegand S."/>
            <person name="Jogler M."/>
            <person name="Boedeker C."/>
            <person name="Pinto D."/>
            <person name="Vollmers J."/>
            <person name="Rivas-Marin E."/>
            <person name="Kohn T."/>
            <person name="Peeters S.H."/>
            <person name="Heuer A."/>
            <person name="Rast P."/>
            <person name="Oberbeckmann S."/>
            <person name="Bunk B."/>
            <person name="Jeske O."/>
            <person name="Meyerdierks A."/>
            <person name="Storesund J.E."/>
            <person name="Kallscheuer N."/>
            <person name="Luecker S."/>
            <person name="Lage O.M."/>
            <person name="Pohl T."/>
            <person name="Merkel B.J."/>
            <person name="Hornburger P."/>
            <person name="Mueller R.-W."/>
            <person name="Bruemmer F."/>
            <person name="Labrenz M."/>
            <person name="Spormann A.M."/>
            <person name="Op Den Camp H."/>
            <person name="Overmann J."/>
            <person name="Amann R."/>
            <person name="Jetten M.S.M."/>
            <person name="Mascher T."/>
            <person name="Medema M.H."/>
            <person name="Devos D.P."/>
            <person name="Kaster A.-K."/>
            <person name="Ovreas L."/>
            <person name="Rohde M."/>
            <person name="Galperin M.Y."/>
            <person name="Jogler C."/>
        </authorList>
    </citation>
    <scope>NUCLEOTIDE SEQUENCE [LARGE SCALE GENOMIC DNA]</scope>
    <source>
        <strain evidence="2 3">Poly59</strain>
    </source>
</reference>
<name>A0A5C6ET47_9BACT</name>
<feature type="compositionally biased region" description="Polar residues" evidence="1">
    <location>
        <begin position="12"/>
        <end position="22"/>
    </location>
</feature>
<evidence type="ECO:0000256" key="1">
    <source>
        <dbReference type="SAM" id="MobiDB-lite"/>
    </source>
</evidence>
<evidence type="ECO:0000313" key="2">
    <source>
        <dbReference type="EMBL" id="TWU51500.1"/>
    </source>
</evidence>
<dbReference type="Proteomes" id="UP000317977">
    <property type="component" value="Unassembled WGS sequence"/>
</dbReference>
<feature type="region of interest" description="Disordered" evidence="1">
    <location>
        <begin position="1"/>
        <end position="22"/>
    </location>
</feature>
<dbReference type="AlphaFoldDB" id="A0A5C6ET47"/>
<accession>A0A5C6ET47</accession>
<evidence type="ECO:0000313" key="3">
    <source>
        <dbReference type="Proteomes" id="UP000317977"/>
    </source>
</evidence>
<organism evidence="2 3">
    <name type="scientific">Rubripirellula reticaptiva</name>
    <dbReference type="NCBI Taxonomy" id="2528013"/>
    <lineage>
        <taxon>Bacteria</taxon>
        <taxon>Pseudomonadati</taxon>
        <taxon>Planctomycetota</taxon>
        <taxon>Planctomycetia</taxon>
        <taxon>Pirellulales</taxon>
        <taxon>Pirellulaceae</taxon>
        <taxon>Rubripirellula</taxon>
    </lineage>
</organism>